<sequence length="224" mass="25050">MQQTEGRRSAVRRAPPEQTEEPGREAGAGGILRYVSLLGLILCAVLAVLAWNSGLLTSRQAMSAFIRRAGFWGALLFLLLQTVQVVIPILPGGVSCLAGVLIFGPWCGFLYNYLGICADSMLAFLIARHFGRPLLGRIFRPEQLERYDRWMRSRRHLSRWLAAAIFFPVAPDDFLCYLAGTTPLSWKTFTAIIWLCKPFSIALYSAFLLLGWTNLLSWLHLGGM</sequence>
<comment type="subcellular location">
    <subcellularLocation>
        <location evidence="1 6">Cell membrane</location>
        <topology evidence="1 6">Multi-pass membrane protein</topology>
    </subcellularLocation>
</comment>
<evidence type="ECO:0000256" key="6">
    <source>
        <dbReference type="RuleBase" id="RU366058"/>
    </source>
</evidence>
<comment type="caution">
    <text evidence="9">The sequence shown here is derived from an EMBL/GenBank/DDBJ whole genome shotgun (WGS) entry which is preliminary data.</text>
</comment>
<evidence type="ECO:0000256" key="2">
    <source>
        <dbReference type="ARBA" id="ARBA00022475"/>
    </source>
</evidence>
<dbReference type="Pfam" id="PF09335">
    <property type="entry name" value="VTT_dom"/>
    <property type="match status" value="1"/>
</dbReference>
<evidence type="ECO:0000256" key="3">
    <source>
        <dbReference type="ARBA" id="ARBA00022692"/>
    </source>
</evidence>
<evidence type="ECO:0000256" key="4">
    <source>
        <dbReference type="ARBA" id="ARBA00022989"/>
    </source>
</evidence>
<feature type="transmembrane region" description="Helical" evidence="6">
    <location>
        <begin position="31"/>
        <end position="51"/>
    </location>
</feature>
<feature type="domain" description="VTT" evidence="8">
    <location>
        <begin position="91"/>
        <end position="206"/>
    </location>
</feature>
<dbReference type="InterPro" id="IPR015414">
    <property type="entry name" value="TMEM64"/>
</dbReference>
<evidence type="ECO:0000259" key="8">
    <source>
        <dbReference type="Pfam" id="PF09335"/>
    </source>
</evidence>
<feature type="region of interest" description="Disordered" evidence="7">
    <location>
        <begin position="1"/>
        <end position="25"/>
    </location>
</feature>
<gene>
    <name evidence="9" type="ORF">H9X91_04585</name>
</gene>
<evidence type="ECO:0000313" key="10">
    <source>
        <dbReference type="Proteomes" id="UP000719500"/>
    </source>
</evidence>
<feature type="transmembrane region" description="Helical" evidence="6">
    <location>
        <begin position="192"/>
        <end position="219"/>
    </location>
</feature>
<dbReference type="PANTHER" id="PTHR12677:SF49">
    <property type="entry name" value="TVP38_TMEM64 FAMILY MEMBRANE PROTEIN"/>
    <property type="match status" value="1"/>
</dbReference>
<keyword evidence="10" id="KW-1185">Reference proteome</keyword>
<feature type="transmembrane region" description="Helical" evidence="6">
    <location>
        <begin position="160"/>
        <end position="180"/>
    </location>
</feature>
<organism evidence="9 10">
    <name type="scientific">Oscillibacter valericigenes</name>
    <dbReference type="NCBI Taxonomy" id="351091"/>
    <lineage>
        <taxon>Bacteria</taxon>
        <taxon>Bacillati</taxon>
        <taxon>Bacillota</taxon>
        <taxon>Clostridia</taxon>
        <taxon>Eubacteriales</taxon>
        <taxon>Oscillospiraceae</taxon>
        <taxon>Oscillibacter</taxon>
    </lineage>
</organism>
<evidence type="ECO:0000313" key="9">
    <source>
        <dbReference type="EMBL" id="MBM6850716.1"/>
    </source>
</evidence>
<comment type="similarity">
    <text evidence="6">Belongs to the TVP38/TMEM64 family.</text>
</comment>
<feature type="transmembrane region" description="Helical" evidence="6">
    <location>
        <begin position="71"/>
        <end position="104"/>
    </location>
</feature>
<accession>A0ABS2FUG6</accession>
<comment type="caution">
    <text evidence="6">Lacks conserved residue(s) required for the propagation of feature annotation.</text>
</comment>
<evidence type="ECO:0000256" key="5">
    <source>
        <dbReference type="ARBA" id="ARBA00023136"/>
    </source>
</evidence>
<dbReference type="PANTHER" id="PTHR12677">
    <property type="entry name" value="GOLGI APPARATUS MEMBRANE PROTEIN TVP38-RELATED"/>
    <property type="match status" value="1"/>
</dbReference>
<dbReference type="Proteomes" id="UP000719500">
    <property type="component" value="Unassembled WGS sequence"/>
</dbReference>
<keyword evidence="4 6" id="KW-1133">Transmembrane helix</keyword>
<evidence type="ECO:0000256" key="1">
    <source>
        <dbReference type="ARBA" id="ARBA00004651"/>
    </source>
</evidence>
<proteinExistence type="inferred from homology"/>
<keyword evidence="2 6" id="KW-1003">Cell membrane</keyword>
<keyword evidence="3 6" id="KW-0812">Transmembrane</keyword>
<reference evidence="9 10" key="1">
    <citation type="journal article" date="2021" name="Sci. Rep.">
        <title>The distribution of antibiotic resistance genes in chicken gut microbiota commensals.</title>
        <authorList>
            <person name="Juricova H."/>
            <person name="Matiasovicova J."/>
            <person name="Kubasova T."/>
            <person name="Cejkova D."/>
            <person name="Rychlik I."/>
        </authorList>
    </citation>
    <scope>NUCLEOTIDE SEQUENCE [LARGE SCALE GENOMIC DNA]</scope>
    <source>
        <strain evidence="9 10">An411</strain>
    </source>
</reference>
<evidence type="ECO:0000256" key="7">
    <source>
        <dbReference type="SAM" id="MobiDB-lite"/>
    </source>
</evidence>
<dbReference type="InterPro" id="IPR032816">
    <property type="entry name" value="VTT_dom"/>
</dbReference>
<name>A0ABS2FUG6_9FIRM</name>
<dbReference type="EMBL" id="JACSNX010000004">
    <property type="protein sequence ID" value="MBM6850716.1"/>
    <property type="molecule type" value="Genomic_DNA"/>
</dbReference>
<protein>
    <recommendedName>
        <fullName evidence="6">TVP38/TMEM64 family membrane protein</fullName>
    </recommendedName>
</protein>
<keyword evidence="5 6" id="KW-0472">Membrane</keyword>